<dbReference type="PRINTS" id="PR00369">
    <property type="entry name" value="FLAVODOXIN"/>
</dbReference>
<dbReference type="EMBL" id="KZ613510">
    <property type="protein sequence ID" value="PMD15756.1"/>
    <property type="molecule type" value="Genomic_DNA"/>
</dbReference>
<keyword evidence="17" id="KW-0753">Steroid metabolism</keyword>
<dbReference type="GO" id="GO:0010181">
    <property type="term" value="F:FMN binding"/>
    <property type="evidence" value="ECO:0007669"/>
    <property type="project" value="InterPro"/>
</dbReference>
<dbReference type="EC" id="1.6.2.4" evidence="18"/>
<name>A0A2J6PPC5_9HELO</name>
<evidence type="ECO:0000256" key="16">
    <source>
        <dbReference type="ARBA" id="ARBA00023166"/>
    </source>
</evidence>
<evidence type="ECO:0000256" key="4">
    <source>
        <dbReference type="ARBA" id="ARBA00022630"/>
    </source>
</evidence>
<dbReference type="SUPFAM" id="SSF52218">
    <property type="entry name" value="Flavoproteins"/>
    <property type="match status" value="1"/>
</dbReference>
<dbReference type="Proteomes" id="UP000235672">
    <property type="component" value="Unassembled WGS sequence"/>
</dbReference>
<dbReference type="Pfam" id="PF00667">
    <property type="entry name" value="FAD_binding_1"/>
    <property type="match status" value="1"/>
</dbReference>
<keyword evidence="5" id="KW-0288">FMN</keyword>
<evidence type="ECO:0000256" key="7">
    <source>
        <dbReference type="ARBA" id="ARBA00022824"/>
    </source>
</evidence>
<dbReference type="InterPro" id="IPR001709">
    <property type="entry name" value="Flavoprot_Pyr_Nucl_cyt_Rdtase"/>
</dbReference>
<comment type="cofactor">
    <cofactor evidence="2">
        <name>FAD</name>
        <dbReference type="ChEBI" id="CHEBI:57692"/>
    </cofactor>
</comment>
<dbReference type="Gene3D" id="2.40.30.10">
    <property type="entry name" value="Translation factors"/>
    <property type="match status" value="1"/>
</dbReference>
<evidence type="ECO:0000256" key="14">
    <source>
        <dbReference type="ARBA" id="ARBA00023098"/>
    </source>
</evidence>
<keyword evidence="16" id="KW-1207">Sterol metabolism</keyword>
<dbReference type="FunFam" id="3.40.50.80:FF:000001">
    <property type="entry name" value="NADPH--cytochrome P450 reductase 1"/>
    <property type="match status" value="1"/>
</dbReference>
<protein>
    <recommendedName>
        <fullName evidence="18">NADPH--hemoprotein reductase</fullName>
        <ecNumber evidence="18">1.6.2.4</ecNumber>
    </recommendedName>
</protein>
<keyword evidence="10" id="KW-0752">Steroid biosynthesis</keyword>
<dbReference type="AlphaFoldDB" id="A0A2J6PPC5"/>
<dbReference type="Gene3D" id="1.20.990.10">
    <property type="entry name" value="NADPH-cytochrome p450 Reductase, Chain A, domain 3"/>
    <property type="match status" value="1"/>
</dbReference>
<keyword evidence="15" id="KW-0472">Membrane</keyword>
<evidence type="ECO:0000256" key="18">
    <source>
        <dbReference type="ARBA" id="ARBA00023797"/>
    </source>
</evidence>
<dbReference type="OrthoDB" id="1856718at2759"/>
<evidence type="ECO:0000256" key="17">
    <source>
        <dbReference type="ARBA" id="ARBA00023221"/>
    </source>
</evidence>
<evidence type="ECO:0000256" key="13">
    <source>
        <dbReference type="ARBA" id="ARBA00023011"/>
    </source>
</evidence>
<dbReference type="PIRSF" id="PIRSF000208">
    <property type="entry name" value="P450R"/>
    <property type="match status" value="1"/>
</dbReference>
<dbReference type="InterPro" id="IPR003097">
    <property type="entry name" value="CysJ-like_FAD-binding"/>
</dbReference>
<evidence type="ECO:0000313" key="22">
    <source>
        <dbReference type="Proteomes" id="UP000235672"/>
    </source>
</evidence>
<keyword evidence="6" id="KW-0812">Transmembrane</keyword>
<evidence type="ECO:0000256" key="12">
    <source>
        <dbReference type="ARBA" id="ARBA00023002"/>
    </source>
</evidence>
<dbReference type="PRINTS" id="PR00371">
    <property type="entry name" value="FPNCR"/>
</dbReference>
<dbReference type="InterPro" id="IPR023208">
    <property type="entry name" value="P450R"/>
</dbReference>
<dbReference type="PROSITE" id="PS51384">
    <property type="entry name" value="FAD_FR"/>
    <property type="match status" value="1"/>
</dbReference>
<evidence type="ECO:0000256" key="2">
    <source>
        <dbReference type="ARBA" id="ARBA00001974"/>
    </source>
</evidence>
<dbReference type="PANTHER" id="PTHR19384">
    <property type="entry name" value="NITRIC OXIDE SYNTHASE-RELATED"/>
    <property type="match status" value="1"/>
</dbReference>
<sequence>MATLSSQHPLPKLIESLAQAPHEFRVRDWFVLLFAVSAAVAYLGDGKFWGKSDPNLYLMYTAPQASSEFKTKPKKTRNIVQKLEETNNDIVIFWGSQSGVTERFAQRLSREWHSRFALKTMLAEMDEYDPEHLVALPKGKFAVFMTSTYGEGDPPDNVVDFSNGLEKMKKKGVKLDGLRYLAMGMGNKNYKHYNQTIKSMDETLSALGACRIGPIGLADESQGTTEESFMDWKEAILEGLGGIVTLTEHPITYEPTIEISEASVNKKDIYLGELSEKQLHGQTGRVAYNEKNPYAAPIATSRIISSVPSRNCVHMEFNLSEVPALRYQTGDHLAVWPVNPENEVERLFRLLDLDELERTKPVKIESKDTAALTLNLPSPTTKEALLKYYLEICALASRDFLVMLAQYAPTPSAKEQLLRFGQDKEAFRTEIAAHCLSIGKVMERVEPEAKWTKVPFSIFIESFGRLQPRRYSISSSPLVQPRQPAITAIANNRQLGLQKDAQQETTQFMGLTSNFLLAHERSYKGAEKASQSQQPHSLVKYDLNGPRDKLANGKVFIHIKRSTFKLPLNPMIPIVMIGAGTGIAPFRGFVQERARIAELGKPIGKMLLFFGCRSEATDFLYREEWDHWKRKLGENLEVITAFSREPLQEKVYVQQRVRQEGEKVGQILDDRGVVYICGAAAMAREVRRELVDILAKRKGMAPEEVDKKVMTKMKKAGLYQEDVWG</sequence>
<keyword evidence="4" id="KW-0285">Flavoprotein</keyword>
<dbReference type="Gene3D" id="3.40.50.360">
    <property type="match status" value="1"/>
</dbReference>
<keyword evidence="22" id="KW-1185">Reference proteome</keyword>
<dbReference type="InterPro" id="IPR001094">
    <property type="entry name" value="Flavdoxin-like"/>
</dbReference>
<dbReference type="GO" id="GO:0003958">
    <property type="term" value="F:NADPH-hemoprotein reductase activity"/>
    <property type="evidence" value="ECO:0007669"/>
    <property type="project" value="UniProtKB-EC"/>
</dbReference>
<evidence type="ECO:0000256" key="1">
    <source>
        <dbReference type="ARBA" id="ARBA00001917"/>
    </source>
</evidence>
<feature type="domain" description="FAD-binding FR-type" evidence="20">
    <location>
        <begin position="291"/>
        <end position="567"/>
    </location>
</feature>
<dbReference type="InterPro" id="IPR017927">
    <property type="entry name" value="FAD-bd_FR_type"/>
</dbReference>
<dbReference type="InterPro" id="IPR029039">
    <property type="entry name" value="Flavoprotein-like_sf"/>
</dbReference>
<dbReference type="InterPro" id="IPR001433">
    <property type="entry name" value="OxRdtase_FAD/NAD-bd"/>
</dbReference>
<evidence type="ECO:0000259" key="19">
    <source>
        <dbReference type="PROSITE" id="PS50902"/>
    </source>
</evidence>
<keyword evidence="13" id="KW-0756">Sterol biosynthesis</keyword>
<keyword evidence="3" id="KW-0444">Lipid biosynthesis</keyword>
<dbReference type="InterPro" id="IPR008254">
    <property type="entry name" value="Flavodoxin/NO_synth"/>
</dbReference>
<proteinExistence type="predicted"/>
<keyword evidence="8" id="KW-0274">FAD</keyword>
<evidence type="ECO:0000256" key="6">
    <source>
        <dbReference type="ARBA" id="ARBA00022692"/>
    </source>
</evidence>
<comment type="cofactor">
    <cofactor evidence="1">
        <name>FMN</name>
        <dbReference type="ChEBI" id="CHEBI:58210"/>
    </cofactor>
</comment>
<dbReference type="InterPro" id="IPR023173">
    <property type="entry name" value="NADPH_Cyt_P450_Rdtase_alpha"/>
</dbReference>
<dbReference type="InterPro" id="IPR039261">
    <property type="entry name" value="FNR_nucleotide-bd"/>
</dbReference>
<dbReference type="GO" id="GO:0050660">
    <property type="term" value="F:flavin adenine dinucleotide binding"/>
    <property type="evidence" value="ECO:0007669"/>
    <property type="project" value="TreeGrafter"/>
</dbReference>
<evidence type="ECO:0000256" key="9">
    <source>
        <dbReference type="ARBA" id="ARBA00022857"/>
    </source>
</evidence>
<reference evidence="21 22" key="1">
    <citation type="submission" date="2016-05" db="EMBL/GenBank/DDBJ databases">
        <title>A degradative enzymes factory behind the ericoid mycorrhizal symbiosis.</title>
        <authorList>
            <consortium name="DOE Joint Genome Institute"/>
            <person name="Martino E."/>
            <person name="Morin E."/>
            <person name="Grelet G."/>
            <person name="Kuo A."/>
            <person name="Kohler A."/>
            <person name="Daghino S."/>
            <person name="Barry K."/>
            <person name="Choi C."/>
            <person name="Cichocki N."/>
            <person name="Clum A."/>
            <person name="Copeland A."/>
            <person name="Hainaut M."/>
            <person name="Haridas S."/>
            <person name="Labutti K."/>
            <person name="Lindquist E."/>
            <person name="Lipzen A."/>
            <person name="Khouja H.-R."/>
            <person name="Murat C."/>
            <person name="Ohm R."/>
            <person name="Olson A."/>
            <person name="Spatafora J."/>
            <person name="Veneault-Fourrey C."/>
            <person name="Henrissat B."/>
            <person name="Grigoriev I."/>
            <person name="Martin F."/>
            <person name="Perotto S."/>
        </authorList>
    </citation>
    <scope>NUCLEOTIDE SEQUENCE [LARGE SCALE GENOMIC DNA]</scope>
    <source>
        <strain evidence="21 22">UAMH 7357</strain>
    </source>
</reference>
<evidence type="ECO:0000256" key="10">
    <source>
        <dbReference type="ARBA" id="ARBA00022955"/>
    </source>
</evidence>
<dbReference type="GO" id="GO:0005829">
    <property type="term" value="C:cytosol"/>
    <property type="evidence" value="ECO:0007669"/>
    <property type="project" value="TreeGrafter"/>
</dbReference>
<keyword evidence="7" id="KW-0256">Endoplasmic reticulum</keyword>
<evidence type="ECO:0000313" key="21">
    <source>
        <dbReference type="EMBL" id="PMD15756.1"/>
    </source>
</evidence>
<evidence type="ECO:0000256" key="15">
    <source>
        <dbReference type="ARBA" id="ARBA00023136"/>
    </source>
</evidence>
<keyword evidence="12" id="KW-0560">Oxidoreductase</keyword>
<dbReference type="SUPFAM" id="SSF63380">
    <property type="entry name" value="Riboflavin synthase domain-like"/>
    <property type="match status" value="1"/>
</dbReference>
<gene>
    <name evidence="21" type="ORF">NA56DRAFT_649839</name>
</gene>
<evidence type="ECO:0000256" key="3">
    <source>
        <dbReference type="ARBA" id="ARBA00022516"/>
    </source>
</evidence>
<dbReference type="PROSITE" id="PS50902">
    <property type="entry name" value="FLAVODOXIN_LIKE"/>
    <property type="match status" value="1"/>
</dbReference>
<dbReference type="STRING" id="1745343.A0A2J6PPC5"/>
<keyword evidence="9" id="KW-0521">NADP</keyword>
<keyword evidence="14" id="KW-0443">Lipid metabolism</keyword>
<evidence type="ECO:0000256" key="11">
    <source>
        <dbReference type="ARBA" id="ARBA00022989"/>
    </source>
</evidence>
<keyword evidence="11" id="KW-1133">Transmembrane helix</keyword>
<accession>A0A2J6PPC5</accession>
<feature type="domain" description="Flavodoxin-like" evidence="19">
    <location>
        <begin position="90"/>
        <end position="237"/>
    </location>
</feature>
<organism evidence="21 22">
    <name type="scientific">Hyaloscypha hepaticicola</name>
    <dbReference type="NCBI Taxonomy" id="2082293"/>
    <lineage>
        <taxon>Eukaryota</taxon>
        <taxon>Fungi</taxon>
        <taxon>Dikarya</taxon>
        <taxon>Ascomycota</taxon>
        <taxon>Pezizomycotina</taxon>
        <taxon>Leotiomycetes</taxon>
        <taxon>Helotiales</taxon>
        <taxon>Hyaloscyphaceae</taxon>
        <taxon>Hyaloscypha</taxon>
    </lineage>
</organism>
<dbReference type="Gene3D" id="3.40.50.80">
    <property type="entry name" value="Nucleotide-binding domain of ferredoxin-NADP reductase (FNR) module"/>
    <property type="match status" value="1"/>
</dbReference>
<evidence type="ECO:0000256" key="5">
    <source>
        <dbReference type="ARBA" id="ARBA00022643"/>
    </source>
</evidence>
<dbReference type="PANTHER" id="PTHR19384:SF108">
    <property type="entry name" value="NADPH--CYTOCHROME P450 REDUCTASE"/>
    <property type="match status" value="1"/>
</dbReference>
<dbReference type="GO" id="GO:0016126">
    <property type="term" value="P:sterol biosynthetic process"/>
    <property type="evidence" value="ECO:0007669"/>
    <property type="project" value="UniProtKB-KW"/>
</dbReference>
<evidence type="ECO:0000256" key="8">
    <source>
        <dbReference type="ARBA" id="ARBA00022827"/>
    </source>
</evidence>
<dbReference type="Pfam" id="PF00258">
    <property type="entry name" value="Flavodoxin_1"/>
    <property type="match status" value="1"/>
</dbReference>
<evidence type="ECO:0000259" key="20">
    <source>
        <dbReference type="PROSITE" id="PS51384"/>
    </source>
</evidence>
<dbReference type="InterPro" id="IPR017938">
    <property type="entry name" value="Riboflavin_synthase-like_b-brl"/>
</dbReference>
<dbReference type="Pfam" id="PF00175">
    <property type="entry name" value="NAD_binding_1"/>
    <property type="match status" value="1"/>
</dbReference>
<dbReference type="SUPFAM" id="SSF52343">
    <property type="entry name" value="Ferredoxin reductase-like, C-terminal NADP-linked domain"/>
    <property type="match status" value="1"/>
</dbReference>